<evidence type="ECO:0000256" key="4">
    <source>
        <dbReference type="ARBA" id="ARBA00022857"/>
    </source>
</evidence>
<keyword evidence="5" id="KW-0560">Oxidoreductase</keyword>
<reference evidence="7 8" key="1">
    <citation type="journal article" date="2017" name="BMC Genomics">
        <title>Chromosome level assembly and secondary metabolite potential of the parasitic fungus Cordyceps militaris.</title>
        <authorList>
            <person name="Kramer G.J."/>
            <person name="Nodwell J.R."/>
        </authorList>
    </citation>
    <scope>NUCLEOTIDE SEQUENCE [LARGE SCALE GENOMIC DNA]</scope>
    <source>
        <strain evidence="7 8">ATCC 34164</strain>
    </source>
</reference>
<evidence type="ECO:0000256" key="5">
    <source>
        <dbReference type="ARBA" id="ARBA00023002"/>
    </source>
</evidence>
<dbReference type="OrthoDB" id="66881at2759"/>
<accession>A0A2H4S9C3</accession>
<keyword evidence="4" id="KW-0521">NADP</keyword>
<organism evidence="7 8">
    <name type="scientific">Cordyceps militaris</name>
    <name type="common">Caterpillar fungus</name>
    <name type="synonym">Clavaria militaris</name>
    <dbReference type="NCBI Taxonomy" id="73501"/>
    <lineage>
        <taxon>Eukaryota</taxon>
        <taxon>Fungi</taxon>
        <taxon>Dikarya</taxon>
        <taxon>Ascomycota</taxon>
        <taxon>Pezizomycotina</taxon>
        <taxon>Sordariomycetes</taxon>
        <taxon>Hypocreomycetidae</taxon>
        <taxon>Hypocreales</taxon>
        <taxon>Cordycipitaceae</taxon>
        <taxon>Cordyceps</taxon>
    </lineage>
</organism>
<dbReference type="PANTHER" id="PTHR43872:SF1">
    <property type="entry name" value="MONOOXYGENASE, PUTATIVE (AFU_ORTHOLOGUE AFUA_8G02570)-RELATED"/>
    <property type="match status" value="1"/>
</dbReference>
<evidence type="ECO:0000313" key="7">
    <source>
        <dbReference type="EMBL" id="ATY59708.1"/>
    </source>
</evidence>
<dbReference type="PANTHER" id="PTHR43872">
    <property type="entry name" value="MONOOXYGENASE, PUTATIVE (AFU_ORTHOLOGUE AFUA_8G02570)-RELATED"/>
    <property type="match status" value="1"/>
</dbReference>
<dbReference type="SUPFAM" id="SSF51905">
    <property type="entry name" value="FAD/NAD(P)-binding domain"/>
    <property type="match status" value="2"/>
</dbReference>
<dbReference type="AlphaFoldDB" id="A0A2H4S9C3"/>
<dbReference type="GO" id="GO:0004497">
    <property type="term" value="F:monooxygenase activity"/>
    <property type="evidence" value="ECO:0007669"/>
    <property type="project" value="UniProtKB-KW"/>
</dbReference>
<gene>
    <name evidence="7" type="ORF">A9K55_002244</name>
</gene>
<dbReference type="VEuPathDB" id="FungiDB:A9K55_002244"/>
<comment type="cofactor">
    <cofactor evidence="1">
        <name>FAD</name>
        <dbReference type="ChEBI" id="CHEBI:57692"/>
    </cofactor>
</comment>
<evidence type="ECO:0000256" key="3">
    <source>
        <dbReference type="ARBA" id="ARBA00022827"/>
    </source>
</evidence>
<dbReference type="Proteomes" id="UP000323067">
    <property type="component" value="Chromosome iv"/>
</dbReference>
<keyword evidence="3" id="KW-0274">FAD</keyword>
<dbReference type="Pfam" id="PF13738">
    <property type="entry name" value="Pyr_redox_3"/>
    <property type="match status" value="1"/>
</dbReference>
<dbReference type="InterPro" id="IPR036188">
    <property type="entry name" value="FAD/NAD-bd_sf"/>
</dbReference>
<dbReference type="Gene3D" id="3.50.50.60">
    <property type="entry name" value="FAD/NAD(P)-binding domain"/>
    <property type="match status" value="2"/>
</dbReference>
<evidence type="ECO:0000313" key="8">
    <source>
        <dbReference type="Proteomes" id="UP000323067"/>
    </source>
</evidence>
<dbReference type="EMBL" id="CP023322">
    <property type="protein sequence ID" value="ATY59708.1"/>
    <property type="molecule type" value="Genomic_DNA"/>
</dbReference>
<proteinExistence type="predicted"/>
<evidence type="ECO:0000256" key="6">
    <source>
        <dbReference type="ARBA" id="ARBA00023033"/>
    </source>
</evidence>
<protein>
    <submittedName>
        <fullName evidence="7">FAD-containing monooxygenase</fullName>
    </submittedName>
</protein>
<dbReference type="VEuPathDB" id="FungiDB:CCM_09543"/>
<sequence length="493" mass="55002">MPNRQNANTGAIDYDVVIVGAGISGIGFAHRLQQTNPNLTYVIIEARHEIGGTWSLFKYPGIRSDSDLYTFSFPWKPWTKGHAIAEGPLIQEYLHEAVEEQGITPHIKFNHKVNSLDWSSNTNTWTIDVTAEVGARKHLRSRFVCLGSGYYDYDEPLQAVIPGIDQFQGPVIHPQFWPEDFEYTGKDVVIIGSGATAVTLLPSMTDKAAHVTMLQRSPSWIIPVKNRTGGIEAFTQKWFPTRLGAALVRFRRTLLGFLFVDYCLWRPASARKLLLGATEKELPAGTDMEPNFVPAYDPWSQRLCATPDADFYHALRAGQASVVTGSIASVTEKSIKLVSGEELHPDIIVTATGLKTIVGGNARISVDGAPMHIPDLYSWKGAMLEGLPNLFYAFGYVDASWTPGADATAQLAGRMIRQLDREGKHALIPTRTEKEKHTMQDVPFMRLTSTYVKSGLSNLPKSGDAKQWRPRSYYFKDVLNAWWGDIRSSIEWR</sequence>
<name>A0A2H4S9C3_CORMI</name>
<dbReference type="FunFam" id="3.50.50.60:FF:000228">
    <property type="entry name" value="FAD-containing monooxygenase EthA"/>
    <property type="match status" value="1"/>
</dbReference>
<keyword evidence="2" id="KW-0285">Flavoprotein</keyword>
<keyword evidence="6 7" id="KW-0503">Monooxygenase</keyword>
<dbReference type="InterPro" id="IPR051820">
    <property type="entry name" value="FAD-binding_MO"/>
</dbReference>
<evidence type="ECO:0000256" key="1">
    <source>
        <dbReference type="ARBA" id="ARBA00001974"/>
    </source>
</evidence>
<evidence type="ECO:0000256" key="2">
    <source>
        <dbReference type="ARBA" id="ARBA00022630"/>
    </source>
</evidence>